<dbReference type="EMBL" id="QSRB01000007">
    <property type="protein sequence ID" value="RGK85680.1"/>
    <property type="molecule type" value="Genomic_DNA"/>
</dbReference>
<protein>
    <recommendedName>
        <fullName evidence="5">Virulence protein</fullName>
    </recommendedName>
</protein>
<organism evidence="1 3">
    <name type="scientific">Bacteroides uniformis</name>
    <dbReference type="NCBI Taxonomy" id="820"/>
    <lineage>
        <taxon>Bacteria</taxon>
        <taxon>Pseudomonadati</taxon>
        <taxon>Bacteroidota</taxon>
        <taxon>Bacteroidia</taxon>
        <taxon>Bacteroidales</taxon>
        <taxon>Bacteroidaceae</taxon>
        <taxon>Bacteroides</taxon>
    </lineage>
</organism>
<reference evidence="3 4" key="1">
    <citation type="submission" date="2018-08" db="EMBL/GenBank/DDBJ databases">
        <title>A genome reference for cultivated species of the human gut microbiota.</title>
        <authorList>
            <person name="Zou Y."/>
            <person name="Xue W."/>
            <person name="Luo G."/>
        </authorList>
    </citation>
    <scope>NUCLEOTIDE SEQUENCE [LARGE SCALE GENOMIC DNA]</scope>
    <source>
        <strain evidence="2 4">AF21-53</strain>
        <strain evidence="1 3">TF09-22</strain>
    </source>
</reference>
<dbReference type="Proteomes" id="UP000285283">
    <property type="component" value="Unassembled WGS sequence"/>
</dbReference>
<dbReference type="EMBL" id="QRVP01000003">
    <property type="protein sequence ID" value="RGS56376.1"/>
    <property type="molecule type" value="Genomic_DNA"/>
</dbReference>
<dbReference type="PANTHER" id="PTHR35810">
    <property type="entry name" value="CYTOPLASMIC PROTEIN-RELATED"/>
    <property type="match status" value="1"/>
</dbReference>
<dbReference type="Proteomes" id="UP000260874">
    <property type="component" value="Unassembled WGS sequence"/>
</dbReference>
<evidence type="ECO:0000313" key="1">
    <source>
        <dbReference type="EMBL" id="RGK85680.1"/>
    </source>
</evidence>
<evidence type="ECO:0000313" key="2">
    <source>
        <dbReference type="EMBL" id="RGS56376.1"/>
    </source>
</evidence>
<dbReference type="RefSeq" id="WP_117703690.1">
    <property type="nucleotide sequence ID" value="NZ_QRVP01000003.1"/>
</dbReference>
<gene>
    <name evidence="2" type="ORF">DWX87_04830</name>
    <name evidence="1" type="ORF">DXC91_10470</name>
</gene>
<evidence type="ECO:0000313" key="3">
    <source>
        <dbReference type="Proteomes" id="UP000260874"/>
    </source>
</evidence>
<dbReference type="PANTHER" id="PTHR35810:SF1">
    <property type="entry name" value="CYTOPLASMIC PROTEIN"/>
    <property type="match status" value="1"/>
</dbReference>
<name>A0A3E4Q0F0_BACUN</name>
<proteinExistence type="predicted"/>
<dbReference type="AlphaFoldDB" id="A0A3E4Q0F0"/>
<comment type="caution">
    <text evidence="1">The sequence shown here is derived from an EMBL/GenBank/DDBJ whole genome shotgun (WGS) entry which is preliminary data.</text>
</comment>
<sequence>MKRETITIDEYGEVTIPSDTTDIWMSETELVELFGIVAPTLRAAIKAVYRSEVLKPHEAERYIHLPNGYSLDVYAMPMVVALAFRINSSSATILRNALLKRMYLRKEKTHLWVLSSRMYDC</sequence>
<accession>A0A3E4Q0F0</accession>
<evidence type="ECO:0000313" key="4">
    <source>
        <dbReference type="Proteomes" id="UP000285283"/>
    </source>
</evidence>
<evidence type="ECO:0008006" key="5">
    <source>
        <dbReference type="Google" id="ProtNLM"/>
    </source>
</evidence>